<feature type="domain" description="Type I restriction modification DNA specificity" evidence="4">
    <location>
        <begin position="536"/>
        <end position="689"/>
    </location>
</feature>
<dbReference type="eggNOG" id="COG0732">
    <property type="taxonomic scope" value="Bacteria"/>
</dbReference>
<dbReference type="CDD" id="cd16961">
    <property type="entry name" value="RMtype1_S_TRD-CR_like"/>
    <property type="match status" value="1"/>
</dbReference>
<accession>L1NCF2</accession>
<evidence type="ECO:0000256" key="3">
    <source>
        <dbReference type="ARBA" id="ARBA00023125"/>
    </source>
</evidence>
<feature type="domain" description="Type I restriction modification DNA specificity" evidence="4">
    <location>
        <begin position="282"/>
        <end position="433"/>
    </location>
</feature>
<evidence type="ECO:0000256" key="1">
    <source>
        <dbReference type="ARBA" id="ARBA00010923"/>
    </source>
</evidence>
<proteinExistence type="inferred from homology"/>
<keyword evidence="2" id="KW-0680">Restriction system</keyword>
<dbReference type="PATRIC" id="fig|1127696.3.peg.1175"/>
<keyword evidence="3" id="KW-0238">DNA-binding</keyword>
<dbReference type="Pfam" id="PF01420">
    <property type="entry name" value="Methylase_S"/>
    <property type="match status" value="2"/>
</dbReference>
<dbReference type="InterPro" id="IPR052021">
    <property type="entry name" value="Type-I_RS_S_subunit"/>
</dbReference>
<evidence type="ECO:0000313" key="6">
    <source>
        <dbReference type="Proteomes" id="UP000010408"/>
    </source>
</evidence>
<name>L1NCF2_9PORP</name>
<dbReference type="Proteomes" id="UP000010408">
    <property type="component" value="Unassembled WGS sequence"/>
</dbReference>
<dbReference type="AlphaFoldDB" id="L1NCF2"/>
<gene>
    <name evidence="5" type="ORF">HMPREF9134_01303</name>
</gene>
<evidence type="ECO:0000259" key="4">
    <source>
        <dbReference type="Pfam" id="PF01420"/>
    </source>
</evidence>
<evidence type="ECO:0000313" key="5">
    <source>
        <dbReference type="EMBL" id="EKY00955.1"/>
    </source>
</evidence>
<dbReference type="PANTHER" id="PTHR30408:SF12">
    <property type="entry name" value="TYPE I RESTRICTION ENZYME MJAVIII SPECIFICITY SUBUNIT"/>
    <property type="match status" value="1"/>
</dbReference>
<dbReference type="InterPro" id="IPR044946">
    <property type="entry name" value="Restrct_endonuc_typeI_TRD_sf"/>
</dbReference>
<dbReference type="InterPro" id="IPR000055">
    <property type="entry name" value="Restrct_endonuc_typeI_TRD"/>
</dbReference>
<evidence type="ECO:0000256" key="2">
    <source>
        <dbReference type="ARBA" id="ARBA00022747"/>
    </source>
</evidence>
<comment type="caution">
    <text evidence="5">The sequence shown here is derived from an EMBL/GenBank/DDBJ whole genome shotgun (WGS) entry which is preliminary data.</text>
</comment>
<dbReference type="SUPFAM" id="SSF116734">
    <property type="entry name" value="DNA methylase specificity domain"/>
    <property type="match status" value="3"/>
</dbReference>
<comment type="similarity">
    <text evidence="1">Belongs to the type-I restriction system S methylase family.</text>
</comment>
<dbReference type="PANTHER" id="PTHR30408">
    <property type="entry name" value="TYPE-1 RESTRICTION ENZYME ECOKI SPECIFICITY PROTEIN"/>
    <property type="match status" value="1"/>
</dbReference>
<dbReference type="STRING" id="1127696.HMPREF9134_01303"/>
<reference evidence="5 6" key="1">
    <citation type="submission" date="2012-05" db="EMBL/GenBank/DDBJ databases">
        <authorList>
            <person name="Weinstock G."/>
            <person name="Sodergren E."/>
            <person name="Lobos E.A."/>
            <person name="Fulton L."/>
            <person name="Fulton R."/>
            <person name="Courtney L."/>
            <person name="Fronick C."/>
            <person name="O'Laughlin M."/>
            <person name="Godfrey J."/>
            <person name="Wilson R.M."/>
            <person name="Miner T."/>
            <person name="Farmer C."/>
            <person name="Delehaunty K."/>
            <person name="Cordes M."/>
            <person name="Minx P."/>
            <person name="Tomlinson C."/>
            <person name="Chen J."/>
            <person name="Wollam A."/>
            <person name="Pepin K.H."/>
            <person name="Bhonagiri V."/>
            <person name="Zhang X."/>
            <person name="Suruliraj S."/>
            <person name="Warren W."/>
            <person name="Mitreva M."/>
            <person name="Mardis E.R."/>
            <person name="Wilson R.K."/>
        </authorList>
    </citation>
    <scope>NUCLEOTIDE SEQUENCE [LARGE SCALE GENOMIC DNA]</scope>
    <source>
        <strain evidence="5 6">F0037</strain>
    </source>
</reference>
<dbReference type="HOGENOM" id="CLU_397909_0_0_10"/>
<dbReference type="Gene3D" id="3.90.220.20">
    <property type="entry name" value="DNA methylase specificity domains"/>
    <property type="match status" value="3"/>
</dbReference>
<dbReference type="EMBL" id="AMEQ01000035">
    <property type="protein sequence ID" value="EKY00955.1"/>
    <property type="molecule type" value="Genomic_DNA"/>
</dbReference>
<dbReference type="GO" id="GO:0003677">
    <property type="term" value="F:DNA binding"/>
    <property type="evidence" value="ECO:0007669"/>
    <property type="project" value="UniProtKB-KW"/>
</dbReference>
<dbReference type="GO" id="GO:0009307">
    <property type="term" value="P:DNA restriction-modification system"/>
    <property type="evidence" value="ECO:0007669"/>
    <property type="project" value="UniProtKB-KW"/>
</dbReference>
<organism evidence="5 6">
    <name type="scientific">Porphyromonas catoniae F0037</name>
    <dbReference type="NCBI Taxonomy" id="1127696"/>
    <lineage>
        <taxon>Bacteria</taxon>
        <taxon>Pseudomonadati</taxon>
        <taxon>Bacteroidota</taxon>
        <taxon>Bacteroidia</taxon>
        <taxon>Bacteroidales</taxon>
        <taxon>Porphyromonadaceae</taxon>
        <taxon>Porphyromonas</taxon>
    </lineage>
</organism>
<sequence>MLEGLEATEVKYSEILTPNRIDSEYYKKEFLSFFQSIPNLSPLSDFVKDGYRVVYENTKVLADEVSNSATPYFLQATDISTPFIHSDRMHCVQEVDWDRYPMGRIQAGEILIEVKGKAEKVAIVSEDIPFKTLVSGSLYKLTVNEKISKFTLLTYLISKYGDSFKQRYKTNTLIGFISKSDLYRIPVPQFSSKLQTNIDALFKRLFDAEKEAKRLYSSAENYLLECLGMQNFVANPDAYNIKTLKESFLESGRIDAEYYLPKYEDYSNAVSAYSSGVAPICEVCTIKDGNYAPEAKQTYRYIELANIGKSGDITGCLYEKGEDLPTRARRLVTTGDVIVSSIEGSLGSCALITEDYDHALCSTGFYVVRSSQINSETLLTLFKSEPIQQLLKKGCSGTILTGIGKQEFEQIPIPLIRPEVQAEIAQHIQRSFALRKEASQLLEEAKLSIEHAIEMGGGGKSLIYSYLQRLSDREERLAMYLLLKELGLIDTKTQRHKVVATEKKLSASFATSGRLDAEYYQPKYDYLDSQLAQLPTKRLGEVVEVRKSIEPGSDAYQAEGIPFVRVSDLNKFGLETPSICLDRATYATAPRPQKDTILLSKDGSVGIAYKVENDTDVITSGAILHLSVKEKEVLPDYLTLVLNSTIVKMQAERDAGGSIIQHWKPSEIEQVVIPILAPDIQQKLSELVSKSFALRREAGSLLTEAKAMVERSIEATA</sequence>
<protein>
    <recommendedName>
        <fullName evidence="4">Type I restriction modification DNA specificity domain-containing protein</fullName>
    </recommendedName>
</protein>